<dbReference type="OrthoDB" id="1114289at2759"/>
<feature type="region of interest" description="Disordered" evidence="2">
    <location>
        <begin position="277"/>
        <end position="301"/>
    </location>
</feature>
<reference evidence="4 5" key="3">
    <citation type="journal article" date="2020" name="BMC Genomics">
        <title>Intraspecific diversification of the crop wild relative Brassica cretica Lam. using demographic model selection.</title>
        <authorList>
            <person name="Kioukis A."/>
            <person name="Michalopoulou V.A."/>
            <person name="Briers L."/>
            <person name="Pirintsos S."/>
            <person name="Studholme D.J."/>
            <person name="Pavlidis P."/>
            <person name="Sarris P.F."/>
        </authorList>
    </citation>
    <scope>NUCLEOTIDE SEQUENCE [LARGE SCALE GENOMIC DNA]</scope>
    <source>
        <strain evidence="5">cv. PFS-1207/04</strain>
        <strain evidence="4">PFS-1207/04</strain>
    </source>
</reference>
<dbReference type="EMBL" id="QGKV02002055">
    <property type="protein sequence ID" value="KAF3494733.1"/>
    <property type="molecule type" value="Genomic_DNA"/>
</dbReference>
<protein>
    <submittedName>
        <fullName evidence="3">Uncharacterized protein</fullName>
    </submittedName>
</protein>
<keyword evidence="5" id="KW-1185">Reference proteome</keyword>
<reference evidence="4" key="2">
    <citation type="submission" date="2019-12" db="EMBL/GenBank/DDBJ databases">
        <authorList>
            <person name="Studholme D.J."/>
            <person name="Sarris P."/>
        </authorList>
    </citation>
    <scope>NUCLEOTIDE SEQUENCE</scope>
    <source>
        <strain evidence="4">PFS-1207/04</strain>
        <tissue evidence="4">Leaf</tissue>
    </source>
</reference>
<reference evidence="3" key="1">
    <citation type="submission" date="2019-12" db="EMBL/GenBank/DDBJ databases">
        <title>Genome sequencing and annotation of Brassica cretica.</title>
        <authorList>
            <person name="Studholme D.J."/>
            <person name="Sarris P.F."/>
        </authorList>
    </citation>
    <scope>NUCLEOTIDE SEQUENCE</scope>
    <source>
        <strain evidence="3">PFS-102/07</strain>
        <tissue evidence="3">Leaf</tissue>
    </source>
</reference>
<dbReference type="AlphaFoldDB" id="A0A8S9K798"/>
<comment type="caution">
    <text evidence="3">The sequence shown here is derived from an EMBL/GenBank/DDBJ whole genome shotgun (WGS) entry which is preliminary data.</text>
</comment>
<evidence type="ECO:0000256" key="1">
    <source>
        <dbReference type="SAM" id="Coils"/>
    </source>
</evidence>
<accession>A0A8S9K798</accession>
<name>A0A8S9K798_BRACR</name>
<dbReference type="Proteomes" id="UP000266723">
    <property type="component" value="Unassembled WGS sequence"/>
</dbReference>
<feature type="region of interest" description="Disordered" evidence="2">
    <location>
        <begin position="460"/>
        <end position="491"/>
    </location>
</feature>
<dbReference type="EMBL" id="QGKY02000190">
    <property type="protein sequence ID" value="KAF2589508.1"/>
    <property type="molecule type" value="Genomic_DNA"/>
</dbReference>
<dbReference type="PANTHER" id="PTHR31099">
    <property type="entry name" value="OS06G0165300 PROTEIN"/>
    <property type="match status" value="1"/>
</dbReference>
<proteinExistence type="predicted"/>
<evidence type="ECO:0000313" key="4">
    <source>
        <dbReference type="EMBL" id="KAF3494733.1"/>
    </source>
</evidence>
<evidence type="ECO:0000313" key="5">
    <source>
        <dbReference type="Proteomes" id="UP000266723"/>
    </source>
</evidence>
<evidence type="ECO:0000313" key="3">
    <source>
        <dbReference type="EMBL" id="KAF2589508.1"/>
    </source>
</evidence>
<gene>
    <name evidence="4" type="ORF">DY000_02052661</name>
    <name evidence="3" type="ORF">F2Q70_00038429</name>
</gene>
<keyword evidence="1" id="KW-0175">Coiled coil</keyword>
<feature type="coiled-coil region" evidence="1">
    <location>
        <begin position="354"/>
        <end position="388"/>
    </location>
</feature>
<evidence type="ECO:0000256" key="2">
    <source>
        <dbReference type="SAM" id="MobiDB-lite"/>
    </source>
</evidence>
<sequence length="491" mass="54740">MVEQLIRLIVHSRSILARDSTTTKILDHSTIGVDEVANWQAKYHLSDDVVIRIPGPIDTVSDFEVDEVPVYEGFFESGFRDRVPLLVAKVSEALEISPGQLNPPSWRTLIALQNLGDLEGLTIGVAEVLYSYAITQLNGGERRYHLHPRGRELPVQEIAKKNRKRVPSFDGRWTEKFAFMYLPGFSTVWCTADISSVDPSFGEKTIKQVLELPIERRQVPFLVSKEVLERCSIWGVVALAEYKRALEVMSAKKAAPSENDDEVQFIKSNKRQAATALVSSSKKKSRASGSTPRVCPSSSSDPATVLANLNTKVFPLTPVILPDGDSLASIQLIQGDLLQAMSQLFHLCERMGDHASLKADLAELTFQLREEKDNVLAKEKEIKALKLKVRNQDEAGSLAAAKNVSLREQLERREEEVCDLRCTAETFDAEKTMATDRWDLEGALKQYKMVKTFEAEFQGLPAPTFKGEQSIPSRTETEKTPEPVTDDPPAS</sequence>
<organism evidence="3">
    <name type="scientific">Brassica cretica</name>
    <name type="common">Mustard</name>
    <dbReference type="NCBI Taxonomy" id="69181"/>
    <lineage>
        <taxon>Eukaryota</taxon>
        <taxon>Viridiplantae</taxon>
        <taxon>Streptophyta</taxon>
        <taxon>Embryophyta</taxon>
        <taxon>Tracheophyta</taxon>
        <taxon>Spermatophyta</taxon>
        <taxon>Magnoliopsida</taxon>
        <taxon>eudicotyledons</taxon>
        <taxon>Gunneridae</taxon>
        <taxon>Pentapetalae</taxon>
        <taxon>rosids</taxon>
        <taxon>malvids</taxon>
        <taxon>Brassicales</taxon>
        <taxon>Brassicaceae</taxon>
        <taxon>Brassiceae</taxon>
        <taxon>Brassica</taxon>
    </lineage>
</organism>
<dbReference type="PANTHER" id="PTHR31099:SF49">
    <property type="entry name" value="MYOSIN HEAVY CHAIN-LIKE PROTEIN"/>
    <property type="match status" value="1"/>
</dbReference>